<evidence type="ECO:0000256" key="1">
    <source>
        <dbReference type="ARBA" id="ARBA00006432"/>
    </source>
</evidence>
<dbReference type="PANTHER" id="PTHR43107:SF15">
    <property type="entry name" value="FATTY ACID TRANSPORT PROTEIN 3, ISOFORM A"/>
    <property type="match status" value="1"/>
</dbReference>
<dbReference type="GO" id="GO:0009898">
    <property type="term" value="C:cytoplasmic side of plasma membrane"/>
    <property type="evidence" value="ECO:0007669"/>
    <property type="project" value="TreeGrafter"/>
</dbReference>
<evidence type="ECO:0000313" key="8">
    <source>
        <dbReference type="Proteomes" id="UP001172681"/>
    </source>
</evidence>
<evidence type="ECO:0000313" key="7">
    <source>
        <dbReference type="EMBL" id="KAJ9641675.1"/>
    </source>
</evidence>
<evidence type="ECO:0000259" key="6">
    <source>
        <dbReference type="Pfam" id="PF13193"/>
    </source>
</evidence>
<dbReference type="InterPro" id="IPR000873">
    <property type="entry name" value="AMP-dep_synth/lig_dom"/>
</dbReference>
<organism evidence="7 8">
    <name type="scientific">Knufia peltigerae</name>
    <dbReference type="NCBI Taxonomy" id="1002370"/>
    <lineage>
        <taxon>Eukaryota</taxon>
        <taxon>Fungi</taxon>
        <taxon>Dikarya</taxon>
        <taxon>Ascomycota</taxon>
        <taxon>Pezizomycotina</taxon>
        <taxon>Eurotiomycetes</taxon>
        <taxon>Chaetothyriomycetidae</taxon>
        <taxon>Chaetothyriales</taxon>
        <taxon>Trichomeriaceae</taxon>
        <taxon>Knufia</taxon>
    </lineage>
</organism>
<dbReference type="Gene3D" id="3.40.50.12780">
    <property type="entry name" value="N-terminal domain of ligase-like"/>
    <property type="match status" value="1"/>
</dbReference>
<dbReference type="GO" id="GO:0044539">
    <property type="term" value="P:long-chain fatty acid import into cell"/>
    <property type="evidence" value="ECO:0007669"/>
    <property type="project" value="TreeGrafter"/>
</dbReference>
<feature type="domain" description="AMP-binding enzyme C-terminal" evidence="6">
    <location>
        <begin position="549"/>
        <end position="629"/>
    </location>
</feature>
<dbReference type="PROSITE" id="PS00455">
    <property type="entry name" value="AMP_BINDING"/>
    <property type="match status" value="1"/>
</dbReference>
<protein>
    <submittedName>
        <fullName evidence="7">Uncharacterized protein</fullName>
    </submittedName>
</protein>
<comment type="similarity">
    <text evidence="1">Belongs to the ATP-dependent AMP-binding enzyme family.</text>
</comment>
<dbReference type="Gene3D" id="3.30.300.30">
    <property type="match status" value="1"/>
</dbReference>
<accession>A0AA38YC90</accession>
<dbReference type="Pfam" id="PF13193">
    <property type="entry name" value="AMP-binding_C"/>
    <property type="match status" value="1"/>
</dbReference>
<dbReference type="GO" id="GO:0004467">
    <property type="term" value="F:long-chain fatty acid-CoA ligase activity"/>
    <property type="evidence" value="ECO:0007669"/>
    <property type="project" value="TreeGrafter"/>
</dbReference>
<dbReference type="Pfam" id="PF00501">
    <property type="entry name" value="AMP-binding"/>
    <property type="match status" value="1"/>
</dbReference>
<keyword evidence="8" id="KW-1185">Reference proteome</keyword>
<dbReference type="AlphaFoldDB" id="A0AA38YC90"/>
<dbReference type="InterPro" id="IPR025110">
    <property type="entry name" value="AMP-bd_C"/>
</dbReference>
<evidence type="ECO:0000256" key="2">
    <source>
        <dbReference type="ARBA" id="ARBA00022598"/>
    </source>
</evidence>
<dbReference type="EMBL" id="JAPDRN010000011">
    <property type="protein sequence ID" value="KAJ9641675.1"/>
    <property type="molecule type" value="Genomic_DNA"/>
</dbReference>
<dbReference type="FunFam" id="3.30.300.30:FF:000002">
    <property type="entry name" value="Long-chain fatty acid transport protein 1"/>
    <property type="match status" value="1"/>
</dbReference>
<name>A0AA38YC90_9EURO</name>
<proteinExistence type="inferred from homology"/>
<keyword evidence="3" id="KW-0547">Nucleotide-binding</keyword>
<sequence>MVEPIFSALRPKVQFEKQTLLGLIYVIVTPQAEEDGRSLSPEGAAAVTTACSIAGILAAASYLDARFLIGHDIQNNAVLDTWRKANEKYVAGCFGKNRMTTSYHRIKRWAQDPTTSSNLFLIFEGRSWTYGQIYLEITRVGNWLMTELSIGRGDVVPLDGTNNPEFLLMWLGLEGIGATPAFINSNLADRPLAHCVKLCRGSHLLADSAVRSLLERGDPSASKELEDAGYQVVYYDRETVDLVMLDTTFLPDARTEGLRPDSPSCLIFTSGTTGLPKATVVTRARDVLAGWKVSKYLGLRPKVRMYTCLPLYHGAARGLCFVASIHAGSTVILSRKFSHKTFWPEVRHHNADIFQYVGELCRYLLNAAEEPTYKQHNVRMVWGNGMRRDVWDSFRTRFNIDTINELYAATDGLFGSYNNNRGDFGKYAIGKRGFLWHMTNGANEKRIRIDPLTEEIIRDNRGFAFPCRTGESGEVVCRADPKNPGKLFAGYYGNPKATNKRILRNLFEPGDVWLRTGDMMREDADGCLYFVDRLGDTFRWKSENVSTNEVADVLGQMEEIAQVAVYGVQLPLADGRCGCAAVVLADKFQTSENFNWDRLAASVTSVLPRYAVPVFVRLVKELPQTGTMKIQTGKLKEEGISETLLKSHESEPGSSIYWMAPGQKTYTKFGIKDWNALKSGSVKL</sequence>
<dbReference type="PANTHER" id="PTHR43107">
    <property type="entry name" value="LONG-CHAIN FATTY ACID TRANSPORT PROTEIN"/>
    <property type="match status" value="1"/>
</dbReference>
<dbReference type="Proteomes" id="UP001172681">
    <property type="component" value="Unassembled WGS sequence"/>
</dbReference>
<evidence type="ECO:0000256" key="3">
    <source>
        <dbReference type="ARBA" id="ARBA00022741"/>
    </source>
</evidence>
<evidence type="ECO:0000259" key="5">
    <source>
        <dbReference type="Pfam" id="PF00501"/>
    </source>
</evidence>
<dbReference type="GO" id="GO:0005777">
    <property type="term" value="C:peroxisome"/>
    <property type="evidence" value="ECO:0007669"/>
    <property type="project" value="TreeGrafter"/>
</dbReference>
<dbReference type="GO" id="GO:0005524">
    <property type="term" value="F:ATP binding"/>
    <property type="evidence" value="ECO:0007669"/>
    <property type="project" value="UniProtKB-KW"/>
</dbReference>
<dbReference type="InterPro" id="IPR045851">
    <property type="entry name" value="AMP-bd_C_sf"/>
</dbReference>
<dbReference type="GO" id="GO:0005811">
    <property type="term" value="C:lipid droplet"/>
    <property type="evidence" value="ECO:0007669"/>
    <property type="project" value="TreeGrafter"/>
</dbReference>
<evidence type="ECO:0000256" key="4">
    <source>
        <dbReference type="ARBA" id="ARBA00022840"/>
    </source>
</evidence>
<dbReference type="InterPro" id="IPR020845">
    <property type="entry name" value="AMP-binding_CS"/>
</dbReference>
<keyword evidence="2" id="KW-0436">Ligase</keyword>
<reference evidence="7" key="1">
    <citation type="submission" date="2022-10" db="EMBL/GenBank/DDBJ databases">
        <title>Culturing micro-colonial fungi from biological soil crusts in the Mojave desert and describing Neophaeococcomyces mojavensis, and introducing the new genera and species Taxawa tesnikishii.</title>
        <authorList>
            <person name="Kurbessoian T."/>
            <person name="Stajich J.E."/>
        </authorList>
    </citation>
    <scope>NUCLEOTIDE SEQUENCE</scope>
    <source>
        <strain evidence="7">TK_35</strain>
    </source>
</reference>
<comment type="caution">
    <text evidence="7">The sequence shown here is derived from an EMBL/GenBank/DDBJ whole genome shotgun (WGS) entry which is preliminary data.</text>
</comment>
<dbReference type="SUPFAM" id="SSF56801">
    <property type="entry name" value="Acetyl-CoA synthetase-like"/>
    <property type="match status" value="1"/>
</dbReference>
<keyword evidence="4" id="KW-0067">ATP-binding</keyword>
<dbReference type="GO" id="GO:0005324">
    <property type="term" value="F:long-chain fatty acid transmembrane transporter activity"/>
    <property type="evidence" value="ECO:0007669"/>
    <property type="project" value="TreeGrafter"/>
</dbReference>
<gene>
    <name evidence="7" type="ORF">H2204_002737</name>
</gene>
<feature type="domain" description="AMP-dependent synthetase/ligase" evidence="5">
    <location>
        <begin position="117"/>
        <end position="478"/>
    </location>
</feature>
<dbReference type="InterPro" id="IPR042099">
    <property type="entry name" value="ANL_N_sf"/>
</dbReference>